<keyword evidence="3" id="KW-1185">Reference proteome</keyword>
<feature type="compositionally biased region" description="Low complexity" evidence="1">
    <location>
        <begin position="198"/>
        <end position="235"/>
    </location>
</feature>
<feature type="compositionally biased region" description="Polar residues" evidence="1">
    <location>
        <begin position="144"/>
        <end position="160"/>
    </location>
</feature>
<dbReference type="EMBL" id="BPQB01000027">
    <property type="protein sequence ID" value="GJE92523.1"/>
    <property type="molecule type" value="Genomic_DNA"/>
</dbReference>
<sequence length="317" mass="33743">MVDKLRDPAVAQPLLHLLSAVEPFAKSQMIAAALDRESSAESGHSEYRSPQAWTAAAWSVALCAAEVAIALSKTSEAADSDSVPAHSDTAQETLFALARGWHKAWRAMPACTPENGRGDSFEVDPLRTYSYEGKDLPVSMTPARCNTTRTADDPSASSQVKQEDVDLVPGTMLKLDTEPLRENSEPRSMLDVAPSTPPSWSDAATAATSSPGVSGSVSPSPLPWSPLRLPTSRSLAETPGTRGTPGISAVQVKKEEYTTPPGDALLTTSQPRVAVSSTAHSPASHPKPLPTPPTTGRPKRILPAEYYSPIRKKTRKD</sequence>
<dbReference type="Proteomes" id="UP000703269">
    <property type="component" value="Unassembled WGS sequence"/>
</dbReference>
<name>A0A9P3GAM5_9APHY</name>
<evidence type="ECO:0000313" key="3">
    <source>
        <dbReference type="Proteomes" id="UP000703269"/>
    </source>
</evidence>
<proteinExistence type="predicted"/>
<gene>
    <name evidence="2" type="ORF">PsYK624_086770</name>
</gene>
<comment type="caution">
    <text evidence="2">The sequence shown here is derived from an EMBL/GenBank/DDBJ whole genome shotgun (WGS) entry which is preliminary data.</text>
</comment>
<evidence type="ECO:0000256" key="1">
    <source>
        <dbReference type="SAM" id="MobiDB-lite"/>
    </source>
</evidence>
<accession>A0A9P3GAM5</accession>
<protein>
    <submittedName>
        <fullName evidence="2">Uncharacterized protein</fullName>
    </submittedName>
</protein>
<feature type="region of interest" description="Disordered" evidence="1">
    <location>
        <begin position="140"/>
        <end position="317"/>
    </location>
</feature>
<evidence type="ECO:0000313" key="2">
    <source>
        <dbReference type="EMBL" id="GJE92523.1"/>
    </source>
</evidence>
<reference evidence="2 3" key="1">
    <citation type="submission" date="2021-08" db="EMBL/GenBank/DDBJ databases">
        <title>Draft Genome Sequence of Phanerochaete sordida strain YK-624.</title>
        <authorList>
            <person name="Mori T."/>
            <person name="Dohra H."/>
            <person name="Suzuki T."/>
            <person name="Kawagishi H."/>
            <person name="Hirai H."/>
        </authorList>
    </citation>
    <scope>NUCLEOTIDE SEQUENCE [LARGE SCALE GENOMIC DNA]</scope>
    <source>
        <strain evidence="2 3">YK-624</strain>
    </source>
</reference>
<feature type="compositionally biased region" description="Polar residues" evidence="1">
    <location>
        <begin position="266"/>
        <end position="281"/>
    </location>
</feature>
<organism evidence="2 3">
    <name type="scientific">Phanerochaete sordida</name>
    <dbReference type="NCBI Taxonomy" id="48140"/>
    <lineage>
        <taxon>Eukaryota</taxon>
        <taxon>Fungi</taxon>
        <taxon>Dikarya</taxon>
        <taxon>Basidiomycota</taxon>
        <taxon>Agaricomycotina</taxon>
        <taxon>Agaricomycetes</taxon>
        <taxon>Polyporales</taxon>
        <taxon>Phanerochaetaceae</taxon>
        <taxon>Phanerochaete</taxon>
    </lineage>
</organism>
<feature type="compositionally biased region" description="Basic and acidic residues" evidence="1">
    <location>
        <begin position="175"/>
        <end position="185"/>
    </location>
</feature>
<feature type="compositionally biased region" description="Pro residues" evidence="1">
    <location>
        <begin position="285"/>
        <end position="295"/>
    </location>
</feature>
<dbReference type="AlphaFoldDB" id="A0A9P3GAM5"/>